<protein>
    <submittedName>
        <fullName evidence="2">Uncharacterized protein</fullName>
    </submittedName>
</protein>
<evidence type="ECO:0000313" key="2">
    <source>
        <dbReference type="EnsemblMetazoa" id="XP_028518726.1"/>
    </source>
</evidence>
<evidence type="ECO:0000256" key="1">
    <source>
        <dbReference type="SAM" id="MobiDB-lite"/>
    </source>
</evidence>
<dbReference type="Proteomes" id="UP000887567">
    <property type="component" value="Unplaced"/>
</dbReference>
<dbReference type="GeneID" id="114576375"/>
<dbReference type="AlphaFoldDB" id="A0A913YXB7"/>
<sequence>MCDNSSDSDDSQNDSEYNFIPGVYEFQDRIEDENECQESSTSEDHVDIENDPYNDEPLADEEWLKLYREEDEERKDMEKDLVNRLEVIRAVDSWCKCSNCNRTHLENINECFCFHEIDECVQALSDKIVLEDTNEPPCCITLLQDFGLCV</sequence>
<accession>A0A913YXB7</accession>
<dbReference type="OrthoDB" id="10595648at2759"/>
<reference evidence="2" key="1">
    <citation type="submission" date="2022-11" db="UniProtKB">
        <authorList>
            <consortium name="EnsemblMetazoa"/>
        </authorList>
    </citation>
    <scope>IDENTIFICATION</scope>
</reference>
<organism evidence="2 3">
    <name type="scientific">Exaiptasia diaphana</name>
    <name type="common">Tropical sea anemone</name>
    <name type="synonym">Aiptasia pulchella</name>
    <dbReference type="NCBI Taxonomy" id="2652724"/>
    <lineage>
        <taxon>Eukaryota</taxon>
        <taxon>Metazoa</taxon>
        <taxon>Cnidaria</taxon>
        <taxon>Anthozoa</taxon>
        <taxon>Hexacorallia</taxon>
        <taxon>Actiniaria</taxon>
        <taxon>Aiptasiidae</taxon>
        <taxon>Exaiptasia</taxon>
    </lineage>
</organism>
<evidence type="ECO:0000313" key="3">
    <source>
        <dbReference type="Proteomes" id="UP000887567"/>
    </source>
</evidence>
<keyword evidence="3" id="KW-1185">Reference proteome</keyword>
<dbReference type="KEGG" id="epa:114576375"/>
<dbReference type="RefSeq" id="XP_028518726.1">
    <property type="nucleotide sequence ID" value="XM_028662925.1"/>
</dbReference>
<name>A0A913YXB7_EXADI</name>
<feature type="region of interest" description="Disordered" evidence="1">
    <location>
        <begin position="30"/>
        <end position="56"/>
    </location>
</feature>
<proteinExistence type="predicted"/>
<dbReference type="EnsemblMetazoa" id="XM_028662925.1">
    <property type="protein sequence ID" value="XP_028518726.1"/>
    <property type="gene ID" value="LOC114576375"/>
</dbReference>